<dbReference type="Pfam" id="PF04153">
    <property type="entry name" value="NOT2_3_5_C"/>
    <property type="match status" value="1"/>
</dbReference>
<feature type="compositionally biased region" description="Polar residues" evidence="1">
    <location>
        <begin position="8"/>
        <end position="18"/>
    </location>
</feature>
<dbReference type="EMBL" id="LTAI01000088">
    <property type="protein sequence ID" value="ORD99935.1"/>
    <property type="molecule type" value="Genomic_DNA"/>
</dbReference>
<feature type="region of interest" description="Disordered" evidence="1">
    <location>
        <begin position="1"/>
        <end position="30"/>
    </location>
</feature>
<dbReference type="AlphaFoldDB" id="A0A1X0QJQ7"/>
<dbReference type="Proteomes" id="UP000192501">
    <property type="component" value="Unassembled WGS sequence"/>
</dbReference>
<dbReference type="GO" id="GO:0030015">
    <property type="term" value="C:CCR4-NOT core complex"/>
    <property type="evidence" value="ECO:0007669"/>
    <property type="project" value="UniProtKB-ARBA"/>
</dbReference>
<dbReference type="VEuPathDB" id="MicrosporidiaDB:A0H76_2657"/>
<evidence type="ECO:0000313" key="4">
    <source>
        <dbReference type="Proteomes" id="UP000192501"/>
    </source>
</evidence>
<accession>A0A1X0QJQ7</accession>
<name>A0A1X0QJQ7_9MICR</name>
<dbReference type="InterPro" id="IPR038635">
    <property type="entry name" value="CCR4-NOT_su2/3/5_C_sf"/>
</dbReference>
<dbReference type="InterPro" id="IPR007282">
    <property type="entry name" value="NOT2/3/5_C"/>
</dbReference>
<organism evidence="3 4">
    <name type="scientific">Hepatospora eriocheir</name>
    <dbReference type="NCBI Taxonomy" id="1081669"/>
    <lineage>
        <taxon>Eukaryota</taxon>
        <taxon>Fungi</taxon>
        <taxon>Fungi incertae sedis</taxon>
        <taxon>Microsporidia</taxon>
        <taxon>Hepatosporidae</taxon>
        <taxon>Hepatospora</taxon>
    </lineage>
</organism>
<dbReference type="GO" id="GO:0006355">
    <property type="term" value="P:regulation of DNA-templated transcription"/>
    <property type="evidence" value="ECO:0007669"/>
    <property type="project" value="InterPro"/>
</dbReference>
<feature type="domain" description="NOT2/NOT3/NOT5 C-terminal" evidence="2">
    <location>
        <begin position="49"/>
        <end position="99"/>
    </location>
</feature>
<reference evidence="3 4" key="1">
    <citation type="journal article" date="2017" name="Environ. Microbiol.">
        <title>Decay of the glycolytic pathway and adaptation to intranuclear parasitism within Enterocytozoonidae microsporidia.</title>
        <authorList>
            <person name="Wiredu Boakye D."/>
            <person name="Jaroenlak P."/>
            <person name="Prachumwat A."/>
            <person name="Williams T.A."/>
            <person name="Bateman K.S."/>
            <person name="Itsathitphaisarn O."/>
            <person name="Sritunyalucksana K."/>
            <person name="Paszkiewicz K.H."/>
            <person name="Moore K.A."/>
            <person name="Stentiford G.D."/>
            <person name="Williams B.A."/>
        </authorList>
    </citation>
    <scope>NUCLEOTIDE SEQUENCE [LARGE SCALE GENOMIC DNA]</scope>
    <source>
        <strain evidence="4">canceri</strain>
    </source>
</reference>
<evidence type="ECO:0000259" key="2">
    <source>
        <dbReference type="Pfam" id="PF04153"/>
    </source>
</evidence>
<evidence type="ECO:0000256" key="1">
    <source>
        <dbReference type="SAM" id="MobiDB-lite"/>
    </source>
</evidence>
<gene>
    <name evidence="3" type="primary">CNOT3</name>
    <name evidence="3" type="ORF">A0H76_2657</name>
</gene>
<protein>
    <submittedName>
        <fullName evidence="3">CNOT3</fullName>
    </submittedName>
</protein>
<dbReference type="Gene3D" id="2.30.30.1020">
    <property type="entry name" value="CCR4-NOT complex subunit 2/3/5, C-terminal domain"/>
    <property type="match status" value="1"/>
</dbReference>
<proteinExistence type="predicted"/>
<sequence length="105" mass="12567">MNIENKTDNTINKITDTATVEPLTTEEDSLSEDGNYINKLLTTTSSTGFGTKYKIWFQRKSEPTFLNSEYEKGEFLFFDYEREWNYMKKTDFVFEYCYLEHNDNF</sequence>
<evidence type="ECO:0000313" key="3">
    <source>
        <dbReference type="EMBL" id="ORD99935.1"/>
    </source>
</evidence>
<dbReference type="GO" id="GO:0000289">
    <property type="term" value="P:nuclear-transcribed mRNA poly(A) tail shortening"/>
    <property type="evidence" value="ECO:0007669"/>
    <property type="project" value="UniProtKB-ARBA"/>
</dbReference>
<comment type="caution">
    <text evidence="3">The sequence shown here is derived from an EMBL/GenBank/DDBJ whole genome shotgun (WGS) entry which is preliminary data.</text>
</comment>